<dbReference type="SMART" id="SM01252">
    <property type="entry name" value="KilA-N"/>
    <property type="match status" value="1"/>
</dbReference>
<dbReference type="GO" id="GO:0048315">
    <property type="term" value="P:conidium formation"/>
    <property type="evidence" value="ECO:0007669"/>
    <property type="project" value="UniProtKB-KW"/>
</dbReference>
<organism evidence="11 12">
    <name type="scientific">Aspergillus sydowii CBS 593.65</name>
    <dbReference type="NCBI Taxonomy" id="1036612"/>
    <lineage>
        <taxon>Eukaryota</taxon>
        <taxon>Fungi</taxon>
        <taxon>Dikarya</taxon>
        <taxon>Ascomycota</taxon>
        <taxon>Pezizomycotina</taxon>
        <taxon>Eurotiomycetes</taxon>
        <taxon>Eurotiomycetidae</taxon>
        <taxon>Eurotiales</taxon>
        <taxon>Aspergillaceae</taxon>
        <taxon>Aspergillus</taxon>
        <taxon>Aspergillus subgen. Nidulantes</taxon>
    </lineage>
</organism>
<evidence type="ECO:0000256" key="3">
    <source>
        <dbReference type="ARBA" id="ARBA00022969"/>
    </source>
</evidence>
<keyword evidence="3" id="KW-0749">Sporulation</keyword>
<evidence type="ECO:0000256" key="2">
    <source>
        <dbReference type="ARBA" id="ARBA00022737"/>
    </source>
</evidence>
<dbReference type="Gene3D" id="3.10.260.10">
    <property type="entry name" value="Transcription regulator HTH, APSES-type DNA-binding domain"/>
    <property type="match status" value="1"/>
</dbReference>
<dbReference type="SUPFAM" id="SSF54616">
    <property type="entry name" value="DNA-binding domain of Mlu1-box binding protein MBP1"/>
    <property type="match status" value="1"/>
</dbReference>
<dbReference type="InterPro" id="IPR018004">
    <property type="entry name" value="KilA/APSES_HTH"/>
</dbReference>
<evidence type="ECO:0000256" key="9">
    <source>
        <dbReference type="SAM" id="MobiDB-lite"/>
    </source>
</evidence>
<dbReference type="SUPFAM" id="SSF48403">
    <property type="entry name" value="Ankyrin repeat"/>
    <property type="match status" value="1"/>
</dbReference>
<dbReference type="SMART" id="SM00248">
    <property type="entry name" value="ANK"/>
    <property type="match status" value="2"/>
</dbReference>
<dbReference type="EMBL" id="KV878584">
    <property type="protein sequence ID" value="OJJ60558.1"/>
    <property type="molecule type" value="Genomic_DNA"/>
</dbReference>
<proteinExistence type="predicted"/>
<dbReference type="AlphaFoldDB" id="A0A1L9TMB6"/>
<dbReference type="InterPro" id="IPR002110">
    <property type="entry name" value="Ankyrin_rpt"/>
</dbReference>
<keyword evidence="2" id="KW-0677">Repeat</keyword>
<accession>A0A1L9TMB6</accession>
<feature type="region of interest" description="Disordered" evidence="9">
    <location>
        <begin position="660"/>
        <end position="693"/>
    </location>
</feature>
<name>A0A1L9TMB6_9EURO</name>
<dbReference type="GO" id="GO:0033309">
    <property type="term" value="C:SBF transcription complex"/>
    <property type="evidence" value="ECO:0007669"/>
    <property type="project" value="TreeGrafter"/>
</dbReference>
<keyword evidence="8" id="KW-0175">Coiled coil</keyword>
<dbReference type="FunFam" id="1.25.40.20:FF:000291">
    <property type="entry name" value="APSES transcription factor, putative"/>
    <property type="match status" value="1"/>
</dbReference>
<evidence type="ECO:0000256" key="7">
    <source>
        <dbReference type="PROSITE-ProRule" id="PRU00023"/>
    </source>
</evidence>
<dbReference type="STRING" id="1036612.A0A1L9TMB6"/>
<dbReference type="OrthoDB" id="6718656at2759"/>
<sequence length="693" mass="76845">MAAVDFSNVYSATYSSVPVYEFKIGSDSIMRRRSDDWINATHILKVAGFDKPARTRILEREVQKGVHEKVQGGYGKYQGTWIPLAEGRLLAERNNIIDKLLPIFDYIAGDRSPPPAPKHTAASKPRAPKASNRRVTNEEVFAAGKSHRSMGPPSFHHEQYEINPGFDEDESIEQATLESSSMIADEEMISLSQNGAYSSRKRKRGMNEVAAMSLSEQEHILYGDQLLDYFMTVGDAPEATRVPPPQPPANFQVDRAIDDSGNTALHWACAMGDLEIVKDLLRRRADIKALSVHEETPLVRAVLFTNNYEKRTFPALLDLLLDTISFRDWFGATLFHHIAQTTKSKGKWKSSRYYCEVALERLRTTFSPEEVDLLLSCQDSNGDAAVLVAARNGVFRLVDLLLSRCPRAADLVNKRGETASSIMQRAHPLERDIPPPPSSITMGNDQVDGEVGVPTSLEPHSLTTQAEASPATAQLLSRIGVIMAEANKKLASSYGSAKPNQHDSDDVANPEALYEQLELDRQKIKKHYDALAAREAAEESSDAQCGRYEQFKSNYESLLEQMQQSRLKERLASTPVPSQMVSETSNEQAKLITSFQLARTLCSEQKTRRVAVKELAQQRADAGVSTKFDVHRKLVALATGLKEEELDPMAAELAETLEFDRMNGKGIEPESPDTDQKDSASLPFPGPIVSVDA</sequence>
<dbReference type="GeneID" id="63767859"/>
<dbReference type="GO" id="GO:0003677">
    <property type="term" value="F:DNA binding"/>
    <property type="evidence" value="ECO:0007669"/>
    <property type="project" value="InterPro"/>
</dbReference>
<dbReference type="RefSeq" id="XP_040704364.1">
    <property type="nucleotide sequence ID" value="XM_040851786.1"/>
</dbReference>
<evidence type="ECO:0000256" key="8">
    <source>
        <dbReference type="SAM" id="Coils"/>
    </source>
</evidence>
<dbReference type="PROSITE" id="PS51299">
    <property type="entry name" value="HTH_APSES"/>
    <property type="match status" value="1"/>
</dbReference>
<dbReference type="PROSITE" id="PS50297">
    <property type="entry name" value="ANK_REP_REGION"/>
    <property type="match status" value="1"/>
</dbReference>
<feature type="repeat" description="ANK" evidence="7">
    <location>
        <begin position="260"/>
        <end position="292"/>
    </location>
</feature>
<dbReference type="PROSITE" id="PS50088">
    <property type="entry name" value="ANK_REPEAT"/>
    <property type="match status" value="1"/>
</dbReference>
<feature type="region of interest" description="Disordered" evidence="9">
    <location>
        <begin position="112"/>
        <end position="135"/>
    </location>
</feature>
<dbReference type="GO" id="GO:0030907">
    <property type="term" value="C:MBF transcription complex"/>
    <property type="evidence" value="ECO:0007669"/>
    <property type="project" value="TreeGrafter"/>
</dbReference>
<feature type="domain" description="HTH APSES-type" evidence="10">
    <location>
        <begin position="9"/>
        <end position="115"/>
    </location>
</feature>
<evidence type="ECO:0000313" key="11">
    <source>
        <dbReference type="EMBL" id="OJJ60558.1"/>
    </source>
</evidence>
<dbReference type="Proteomes" id="UP000184356">
    <property type="component" value="Unassembled WGS sequence"/>
</dbReference>
<dbReference type="InterPro" id="IPR036770">
    <property type="entry name" value="Ankyrin_rpt-contain_sf"/>
</dbReference>
<protein>
    <recommendedName>
        <fullName evidence="1">Cell pattern formation-associated protein stuA</fullName>
    </recommendedName>
    <alternativeName>
        <fullName evidence="6">Stunted protein A</fullName>
    </alternativeName>
</protein>
<dbReference type="GO" id="GO:0001228">
    <property type="term" value="F:DNA-binding transcription activator activity, RNA polymerase II-specific"/>
    <property type="evidence" value="ECO:0007669"/>
    <property type="project" value="UniProtKB-ARBA"/>
</dbReference>
<dbReference type="InterPro" id="IPR003163">
    <property type="entry name" value="Tscrpt_reg_HTH_APSES-type"/>
</dbReference>
<dbReference type="PANTHER" id="PTHR43828">
    <property type="entry name" value="ASPARAGINASE"/>
    <property type="match status" value="1"/>
</dbReference>
<keyword evidence="4 7" id="KW-0040">ANK repeat</keyword>
<evidence type="ECO:0000259" key="10">
    <source>
        <dbReference type="PROSITE" id="PS51299"/>
    </source>
</evidence>
<dbReference type="FunFam" id="3.10.260.10:FF:000001">
    <property type="entry name" value="APSES transcription factor (MbpA)"/>
    <property type="match status" value="1"/>
</dbReference>
<evidence type="ECO:0000256" key="4">
    <source>
        <dbReference type="ARBA" id="ARBA00023043"/>
    </source>
</evidence>
<keyword evidence="5" id="KW-0183">Conidiation</keyword>
<evidence type="ECO:0000256" key="1">
    <source>
        <dbReference type="ARBA" id="ARBA00019309"/>
    </source>
</evidence>
<keyword evidence="12" id="KW-1185">Reference proteome</keyword>
<reference evidence="12" key="1">
    <citation type="journal article" date="2017" name="Genome Biol.">
        <title>Comparative genomics reveals high biological diversity and specific adaptations in the industrially and medically important fungal genus Aspergillus.</title>
        <authorList>
            <person name="de Vries R.P."/>
            <person name="Riley R."/>
            <person name="Wiebenga A."/>
            <person name="Aguilar-Osorio G."/>
            <person name="Amillis S."/>
            <person name="Uchima C.A."/>
            <person name="Anderluh G."/>
            <person name="Asadollahi M."/>
            <person name="Askin M."/>
            <person name="Barry K."/>
            <person name="Battaglia E."/>
            <person name="Bayram O."/>
            <person name="Benocci T."/>
            <person name="Braus-Stromeyer S.A."/>
            <person name="Caldana C."/>
            <person name="Canovas D."/>
            <person name="Cerqueira G.C."/>
            <person name="Chen F."/>
            <person name="Chen W."/>
            <person name="Choi C."/>
            <person name="Clum A."/>
            <person name="Dos Santos R.A."/>
            <person name="Damasio A.R."/>
            <person name="Diallinas G."/>
            <person name="Emri T."/>
            <person name="Fekete E."/>
            <person name="Flipphi M."/>
            <person name="Freyberg S."/>
            <person name="Gallo A."/>
            <person name="Gournas C."/>
            <person name="Habgood R."/>
            <person name="Hainaut M."/>
            <person name="Harispe M.L."/>
            <person name="Henrissat B."/>
            <person name="Hilden K.S."/>
            <person name="Hope R."/>
            <person name="Hossain A."/>
            <person name="Karabika E."/>
            <person name="Karaffa L."/>
            <person name="Karanyi Z."/>
            <person name="Krasevec N."/>
            <person name="Kuo A."/>
            <person name="Kusch H."/>
            <person name="LaButti K."/>
            <person name="Lagendijk E.L."/>
            <person name="Lapidus A."/>
            <person name="Levasseur A."/>
            <person name="Lindquist E."/>
            <person name="Lipzen A."/>
            <person name="Logrieco A.F."/>
            <person name="MacCabe A."/>
            <person name="Maekelae M.R."/>
            <person name="Malavazi I."/>
            <person name="Melin P."/>
            <person name="Meyer V."/>
            <person name="Mielnichuk N."/>
            <person name="Miskei M."/>
            <person name="Molnar A.P."/>
            <person name="Mule G."/>
            <person name="Ngan C.Y."/>
            <person name="Orejas M."/>
            <person name="Orosz E."/>
            <person name="Ouedraogo J.P."/>
            <person name="Overkamp K.M."/>
            <person name="Park H.-S."/>
            <person name="Perrone G."/>
            <person name="Piumi F."/>
            <person name="Punt P.J."/>
            <person name="Ram A.F."/>
            <person name="Ramon A."/>
            <person name="Rauscher S."/>
            <person name="Record E."/>
            <person name="Riano-Pachon D.M."/>
            <person name="Robert V."/>
            <person name="Roehrig J."/>
            <person name="Ruller R."/>
            <person name="Salamov A."/>
            <person name="Salih N.S."/>
            <person name="Samson R.A."/>
            <person name="Sandor E."/>
            <person name="Sanguinetti M."/>
            <person name="Schuetze T."/>
            <person name="Sepcic K."/>
            <person name="Shelest E."/>
            <person name="Sherlock G."/>
            <person name="Sophianopoulou V."/>
            <person name="Squina F.M."/>
            <person name="Sun H."/>
            <person name="Susca A."/>
            <person name="Todd R.B."/>
            <person name="Tsang A."/>
            <person name="Unkles S.E."/>
            <person name="van de Wiele N."/>
            <person name="van Rossen-Uffink D."/>
            <person name="Oliveira J.V."/>
            <person name="Vesth T.C."/>
            <person name="Visser J."/>
            <person name="Yu J.-H."/>
            <person name="Zhou M."/>
            <person name="Andersen M.R."/>
            <person name="Archer D.B."/>
            <person name="Baker S.E."/>
            <person name="Benoit I."/>
            <person name="Brakhage A.A."/>
            <person name="Braus G.H."/>
            <person name="Fischer R."/>
            <person name="Frisvad J.C."/>
            <person name="Goldman G.H."/>
            <person name="Houbraken J."/>
            <person name="Oakley B."/>
            <person name="Pocsi I."/>
            <person name="Scazzocchio C."/>
            <person name="Seiboth B."/>
            <person name="vanKuyk P.A."/>
            <person name="Wortman J."/>
            <person name="Dyer P.S."/>
            <person name="Grigoriev I.V."/>
        </authorList>
    </citation>
    <scope>NUCLEOTIDE SEQUENCE [LARGE SCALE GENOMIC DNA]</scope>
    <source>
        <strain evidence="12">CBS 593.65</strain>
    </source>
</reference>
<feature type="coiled-coil region" evidence="8">
    <location>
        <begin position="514"/>
        <end position="568"/>
    </location>
</feature>
<dbReference type="InterPro" id="IPR051642">
    <property type="entry name" value="SWI6-like"/>
</dbReference>
<dbReference type="Pfam" id="PF04383">
    <property type="entry name" value="KilA-N"/>
    <property type="match status" value="1"/>
</dbReference>
<evidence type="ECO:0000313" key="12">
    <source>
        <dbReference type="Proteomes" id="UP000184356"/>
    </source>
</evidence>
<gene>
    <name evidence="11" type="ORF">ASPSYDRAFT_87138</name>
</gene>
<dbReference type="Pfam" id="PF00023">
    <property type="entry name" value="Ank"/>
    <property type="match status" value="1"/>
</dbReference>
<evidence type="ECO:0000256" key="6">
    <source>
        <dbReference type="ARBA" id="ARBA00031907"/>
    </source>
</evidence>
<dbReference type="VEuPathDB" id="FungiDB:ASPSYDRAFT_87138"/>
<dbReference type="InterPro" id="IPR036887">
    <property type="entry name" value="HTH_APSES_sf"/>
</dbReference>
<dbReference type="GO" id="GO:0030435">
    <property type="term" value="P:sporulation resulting in formation of a cellular spore"/>
    <property type="evidence" value="ECO:0007669"/>
    <property type="project" value="UniProtKB-KW"/>
</dbReference>
<dbReference type="PANTHER" id="PTHR43828:SF15">
    <property type="entry name" value="TRANSCRIPTION FACTOR MBP1"/>
    <property type="match status" value="1"/>
</dbReference>
<dbReference type="Gene3D" id="1.25.40.20">
    <property type="entry name" value="Ankyrin repeat-containing domain"/>
    <property type="match status" value="1"/>
</dbReference>
<evidence type="ECO:0000256" key="5">
    <source>
        <dbReference type="ARBA" id="ARBA00023321"/>
    </source>
</evidence>